<protein>
    <submittedName>
        <fullName evidence="2">Uncharacterized protein</fullName>
    </submittedName>
</protein>
<reference evidence="2" key="1">
    <citation type="submission" date="2016-04" db="EMBL/GenBank/DDBJ databases">
        <authorList>
            <person name="Evans L.H."/>
            <person name="Alamgir A."/>
            <person name="Owens N."/>
            <person name="Weber N.D."/>
            <person name="Virtaneva K."/>
            <person name="Barbian K."/>
            <person name="Babar A."/>
            <person name="Rosenke K."/>
        </authorList>
    </citation>
    <scope>NUCLEOTIDE SEQUENCE</scope>
    <source>
        <strain evidence="2">86</strain>
    </source>
</reference>
<sequence>MKRAALLAAAAVLLAAAPARANPPVADVFRTRSLVAHDLSAVPQWTDALERARAEAAALRAPRSGEACAGVSAAAWCAAVAAARPLPRGRQIYEINRFVNAMLGKAEDPGVPPAGERWPALTEALRGRGGGLAAAVVKYLSLREVGVPSEILRIVVVEDVLRGDRTALLLAREGSDEVVLSLDTDVLRGAARTANLRPYYSFNETTLWMHVPETQEISP</sequence>
<organism evidence="2">
    <name type="scientific">uncultured Alphaproteobacteria bacterium</name>
    <dbReference type="NCBI Taxonomy" id="91750"/>
    <lineage>
        <taxon>Bacteria</taxon>
        <taxon>Pseudomonadati</taxon>
        <taxon>Pseudomonadota</taxon>
        <taxon>Alphaproteobacteria</taxon>
        <taxon>environmental samples</taxon>
    </lineage>
</organism>
<evidence type="ECO:0000313" key="2">
    <source>
        <dbReference type="EMBL" id="SBV95063.1"/>
    </source>
</evidence>
<keyword evidence="1" id="KW-0732">Signal</keyword>
<dbReference type="EMBL" id="FLUO01000001">
    <property type="protein sequence ID" value="SBV95063.1"/>
    <property type="molecule type" value="Genomic_DNA"/>
</dbReference>
<proteinExistence type="predicted"/>
<dbReference type="Gene3D" id="3.10.620.30">
    <property type="match status" value="1"/>
</dbReference>
<evidence type="ECO:0000256" key="1">
    <source>
        <dbReference type="SAM" id="SignalP"/>
    </source>
</evidence>
<name>A0A212J6K1_9PROT</name>
<accession>A0A212J6K1</accession>
<feature type="chain" id="PRO_5012984836" evidence="1">
    <location>
        <begin position="22"/>
        <end position="219"/>
    </location>
</feature>
<dbReference type="AlphaFoldDB" id="A0A212J6K1"/>
<gene>
    <name evidence="2" type="ORF">KL86APRO_10588</name>
</gene>
<feature type="signal peptide" evidence="1">
    <location>
        <begin position="1"/>
        <end position="21"/>
    </location>
</feature>